<keyword evidence="2" id="KW-1185">Reference proteome</keyword>
<comment type="caution">
    <text evidence="1">The sequence shown here is derived from an EMBL/GenBank/DDBJ whole genome shotgun (WGS) entry which is preliminary data.</text>
</comment>
<organism evidence="1 2">
    <name type="scientific">Paracoccus simplex</name>
    <dbReference type="NCBI Taxonomy" id="2086346"/>
    <lineage>
        <taxon>Bacteria</taxon>
        <taxon>Pseudomonadati</taxon>
        <taxon>Pseudomonadota</taxon>
        <taxon>Alphaproteobacteria</taxon>
        <taxon>Rhodobacterales</taxon>
        <taxon>Paracoccaceae</taxon>
        <taxon>Paracoccus</taxon>
    </lineage>
</organism>
<dbReference type="RefSeq" id="WP_019352128.1">
    <property type="nucleotide sequence ID" value="NZ_JBHRXE010000012.1"/>
</dbReference>
<accession>A0ABV7RXN7</accession>
<dbReference type="EMBL" id="JBHRXE010000012">
    <property type="protein sequence ID" value="MFC3568988.1"/>
    <property type="molecule type" value="Genomic_DNA"/>
</dbReference>
<protein>
    <submittedName>
        <fullName evidence="1">Uncharacterized protein</fullName>
    </submittedName>
</protein>
<evidence type="ECO:0000313" key="1">
    <source>
        <dbReference type="EMBL" id="MFC3568988.1"/>
    </source>
</evidence>
<reference evidence="2" key="1">
    <citation type="journal article" date="2019" name="Int. J. Syst. Evol. Microbiol.">
        <title>The Global Catalogue of Microorganisms (GCM) 10K type strain sequencing project: providing services to taxonomists for standard genome sequencing and annotation.</title>
        <authorList>
            <consortium name="The Broad Institute Genomics Platform"/>
            <consortium name="The Broad Institute Genome Sequencing Center for Infectious Disease"/>
            <person name="Wu L."/>
            <person name="Ma J."/>
        </authorList>
    </citation>
    <scope>NUCLEOTIDE SEQUENCE [LARGE SCALE GENOMIC DNA]</scope>
    <source>
        <strain evidence="2">VKM B-3226</strain>
    </source>
</reference>
<name>A0ABV7RXN7_9RHOB</name>
<proteinExistence type="predicted"/>
<evidence type="ECO:0000313" key="2">
    <source>
        <dbReference type="Proteomes" id="UP001595596"/>
    </source>
</evidence>
<gene>
    <name evidence="1" type="ORF">ACFOMP_05950</name>
</gene>
<sequence>MSDSVVVTMKAPITGVTGQDGSYLVEVETRPIVAAILRRTRGWE</sequence>
<dbReference type="Proteomes" id="UP001595596">
    <property type="component" value="Unassembled WGS sequence"/>
</dbReference>